<dbReference type="CDD" id="cd07812">
    <property type="entry name" value="SRPBCC"/>
    <property type="match status" value="1"/>
</dbReference>
<sequence length="176" mass="19233">MRYSDGPATEREIRIAAEPARVWAVVTDIEEMSKGSPELKRTEWLDGASGPAVGARYIGHNEHPIAGKGRTLAHITEFEPGRRLTWAVLDVDGRFGDPAEALDKRMATWSFSLTPVDGGTLLRQSTVLGPGPSGLTRVIAKMPDKEEYVVDYRLRELGEGMEATLAAVKETAEKAE</sequence>
<dbReference type="EMBL" id="JBEZUR010000029">
    <property type="protein sequence ID" value="MEU3556221.1"/>
    <property type="molecule type" value="Genomic_DNA"/>
</dbReference>
<name>A0ABV2YL48_9ACTN</name>
<proteinExistence type="predicted"/>
<comment type="caution">
    <text evidence="1">The sequence shown here is derived from an EMBL/GenBank/DDBJ whole genome shotgun (WGS) entry which is preliminary data.</text>
</comment>
<dbReference type="Pfam" id="PF10604">
    <property type="entry name" value="Polyketide_cyc2"/>
    <property type="match status" value="1"/>
</dbReference>
<organism evidence="1 2">
    <name type="scientific">Streptomyces fragilis</name>
    <dbReference type="NCBI Taxonomy" id="67301"/>
    <lineage>
        <taxon>Bacteria</taxon>
        <taxon>Bacillati</taxon>
        <taxon>Actinomycetota</taxon>
        <taxon>Actinomycetes</taxon>
        <taxon>Kitasatosporales</taxon>
        <taxon>Streptomycetaceae</taxon>
        <taxon>Streptomyces</taxon>
    </lineage>
</organism>
<dbReference type="InterPro" id="IPR019587">
    <property type="entry name" value="Polyketide_cyclase/dehydratase"/>
</dbReference>
<reference evidence="1 2" key="1">
    <citation type="submission" date="2024-06" db="EMBL/GenBank/DDBJ databases">
        <title>The Natural Products Discovery Center: Release of the First 8490 Sequenced Strains for Exploring Actinobacteria Biosynthetic Diversity.</title>
        <authorList>
            <person name="Kalkreuter E."/>
            <person name="Kautsar S.A."/>
            <person name="Yang D."/>
            <person name="Bader C.D."/>
            <person name="Teijaro C.N."/>
            <person name="Fluegel L."/>
            <person name="Davis C.M."/>
            <person name="Simpson J.R."/>
            <person name="Lauterbach L."/>
            <person name="Steele A.D."/>
            <person name="Gui C."/>
            <person name="Meng S."/>
            <person name="Li G."/>
            <person name="Viehrig K."/>
            <person name="Ye F."/>
            <person name="Su P."/>
            <person name="Kiefer A.F."/>
            <person name="Nichols A."/>
            <person name="Cepeda A.J."/>
            <person name="Yan W."/>
            <person name="Fan B."/>
            <person name="Jiang Y."/>
            <person name="Adhikari A."/>
            <person name="Zheng C.-J."/>
            <person name="Schuster L."/>
            <person name="Cowan T.M."/>
            <person name="Smanski M.J."/>
            <person name="Chevrette M.G."/>
            <person name="De Carvalho L.P.S."/>
            <person name="Shen B."/>
        </authorList>
    </citation>
    <scope>NUCLEOTIDE SEQUENCE [LARGE SCALE GENOMIC DNA]</scope>
    <source>
        <strain evidence="1 2">NPDC038104</strain>
    </source>
</reference>
<keyword evidence="2" id="KW-1185">Reference proteome</keyword>
<accession>A0ABV2YL48</accession>
<evidence type="ECO:0000313" key="2">
    <source>
        <dbReference type="Proteomes" id="UP001550850"/>
    </source>
</evidence>
<gene>
    <name evidence="1" type="ORF">AB0E65_18715</name>
</gene>
<dbReference type="InterPro" id="IPR023393">
    <property type="entry name" value="START-like_dom_sf"/>
</dbReference>
<dbReference type="Proteomes" id="UP001550850">
    <property type="component" value="Unassembled WGS sequence"/>
</dbReference>
<dbReference type="SUPFAM" id="SSF55961">
    <property type="entry name" value="Bet v1-like"/>
    <property type="match status" value="1"/>
</dbReference>
<dbReference type="RefSeq" id="WP_108954975.1">
    <property type="nucleotide sequence ID" value="NZ_BEVZ01000004.1"/>
</dbReference>
<evidence type="ECO:0000313" key="1">
    <source>
        <dbReference type="EMBL" id="MEU3556221.1"/>
    </source>
</evidence>
<protein>
    <submittedName>
        <fullName evidence="1">SRPBCC family protein</fullName>
    </submittedName>
</protein>
<dbReference type="Gene3D" id="3.30.530.20">
    <property type="match status" value="1"/>
</dbReference>